<evidence type="ECO:0000313" key="3">
    <source>
        <dbReference type="EMBL" id="NMM61925.1"/>
    </source>
</evidence>
<dbReference type="InterPro" id="IPR027783">
    <property type="entry name" value="Bacterial_PH-related"/>
</dbReference>
<feature type="transmembrane region" description="Helical" evidence="1">
    <location>
        <begin position="272"/>
        <end position="292"/>
    </location>
</feature>
<feature type="transmembrane region" description="Helical" evidence="1">
    <location>
        <begin position="186"/>
        <end position="210"/>
    </location>
</feature>
<dbReference type="AlphaFoldDB" id="A0A7Y0EED0"/>
<keyword evidence="4" id="KW-1185">Reference proteome</keyword>
<dbReference type="EMBL" id="JABBNI010000009">
    <property type="protein sequence ID" value="NMM61925.1"/>
    <property type="molecule type" value="Genomic_DNA"/>
</dbReference>
<reference evidence="3 4" key="2">
    <citation type="submission" date="2020-06" db="EMBL/GenBank/DDBJ databases">
        <title>Complete Genome Sequence of Clostridium muelleri sp. nov. P21T, an Acid-Alcohol Producing Acetogen Isolated from Old Hay.</title>
        <authorList>
            <person name="Duncan K.E."/>
            <person name="Tanner R.S."/>
        </authorList>
    </citation>
    <scope>NUCLEOTIDE SEQUENCE [LARGE SCALE GENOMIC DNA]</scope>
    <source>
        <strain evidence="3 4">P21</strain>
    </source>
</reference>
<gene>
    <name evidence="3" type="ORF">HBE96_04320</name>
</gene>
<dbReference type="Pfam" id="PF10882">
    <property type="entry name" value="bPH_5"/>
    <property type="match status" value="1"/>
</dbReference>
<evidence type="ECO:0000313" key="4">
    <source>
        <dbReference type="Proteomes" id="UP000537131"/>
    </source>
</evidence>
<evidence type="ECO:0000259" key="2">
    <source>
        <dbReference type="Pfam" id="PF10882"/>
    </source>
</evidence>
<protein>
    <recommendedName>
        <fullName evidence="2">Bacterial Pleckstrin homology domain-containing protein</fullName>
    </recommendedName>
</protein>
<dbReference type="RefSeq" id="WP_169296534.1">
    <property type="nucleotide sequence ID" value="NZ_JABBNI010000009.1"/>
</dbReference>
<keyword evidence="1" id="KW-0472">Membrane</keyword>
<keyword evidence="1" id="KW-1133">Transmembrane helix</keyword>
<dbReference type="Proteomes" id="UP000537131">
    <property type="component" value="Unassembled WGS sequence"/>
</dbReference>
<comment type="caution">
    <text evidence="3">The sequence shown here is derived from an EMBL/GenBank/DDBJ whole genome shotgun (WGS) entry which is preliminary data.</text>
</comment>
<accession>A0A7Y0EED0</accession>
<feature type="transmembrane region" description="Helical" evidence="1">
    <location>
        <begin position="241"/>
        <end position="260"/>
    </location>
</feature>
<feature type="transmembrane region" description="Helical" evidence="1">
    <location>
        <begin position="39"/>
        <end position="58"/>
    </location>
</feature>
<feature type="domain" description="Bacterial Pleckstrin homology" evidence="2">
    <location>
        <begin position="64"/>
        <end position="162"/>
    </location>
</feature>
<feature type="transmembrane region" description="Helical" evidence="1">
    <location>
        <begin position="12"/>
        <end position="33"/>
    </location>
</feature>
<proteinExistence type="predicted"/>
<keyword evidence="1" id="KW-0812">Transmembrane</keyword>
<evidence type="ECO:0000256" key="1">
    <source>
        <dbReference type="SAM" id="Phobius"/>
    </source>
</evidence>
<organism evidence="3 4">
    <name type="scientific">Clostridium muellerianum</name>
    <dbReference type="NCBI Taxonomy" id="2716538"/>
    <lineage>
        <taxon>Bacteria</taxon>
        <taxon>Bacillati</taxon>
        <taxon>Bacillota</taxon>
        <taxon>Clostridia</taxon>
        <taxon>Eubacteriales</taxon>
        <taxon>Clostridiaceae</taxon>
        <taxon>Clostridium</taxon>
    </lineage>
</organism>
<name>A0A7Y0EED0_9CLOT</name>
<reference evidence="3 4" key="1">
    <citation type="submission" date="2020-04" db="EMBL/GenBank/DDBJ databases">
        <authorList>
            <person name="Doyle D.A."/>
        </authorList>
    </citation>
    <scope>NUCLEOTIDE SEQUENCE [LARGE SCALE GENOMIC DNA]</scope>
    <source>
        <strain evidence="3 4">P21</strain>
    </source>
</reference>
<sequence>MQVYKSIKGTGVYHILGITILYDALLVALLFLVNSYEVLTIFRIAILVFNIYQLYYILICSSLKYSMDEENVYISSALKLKNIKIPFESIQGYQKAEGHIRGIKLSGYGKNHFGIGRAVIEKIGSTYMFITSTKNIIYLKTDDINYGLSPEDLHEFERNLNNNNINCINWEYRINKNVNLYKDKKFFIPFSIVAILVLIITLNPIALYFLNKLPAMMPLNFNSQFVAIKFGTAKQFAFKQMVYGLLNMAVLFCMYNAGYLCARYDKKSAYKFIYVPLILSLIFLIMQTRILLTFR</sequence>